<name>E9DYE1_METAQ</name>
<evidence type="ECO:0000313" key="3">
    <source>
        <dbReference type="EMBL" id="EFY91211.1"/>
    </source>
</evidence>
<dbReference type="AlphaFoldDB" id="E9DYE1"/>
<feature type="compositionally biased region" description="Basic and acidic residues" evidence="2">
    <location>
        <begin position="43"/>
        <end position="54"/>
    </location>
</feature>
<keyword evidence="4" id="KW-1185">Reference proteome</keyword>
<feature type="compositionally biased region" description="Polar residues" evidence="2">
    <location>
        <begin position="1"/>
        <end position="20"/>
    </location>
</feature>
<dbReference type="KEGG" id="maw:19246949"/>
<reference evidence="3 4" key="1">
    <citation type="journal article" date="2011" name="PLoS Genet.">
        <title>Genome sequencing and comparative transcriptomics of the model entomopathogenic fungi Metarhizium anisopliae and M. acridum.</title>
        <authorList>
            <person name="Gao Q."/>
            <person name="Jin K."/>
            <person name="Ying S.H."/>
            <person name="Zhang Y."/>
            <person name="Xiao G."/>
            <person name="Shang Y."/>
            <person name="Duan Z."/>
            <person name="Hu X."/>
            <person name="Xie X.Q."/>
            <person name="Zhou G."/>
            <person name="Peng G."/>
            <person name="Luo Z."/>
            <person name="Huang W."/>
            <person name="Wang B."/>
            <person name="Fang W."/>
            <person name="Wang S."/>
            <person name="Zhong Y."/>
            <person name="Ma L.J."/>
            <person name="St Leger R.J."/>
            <person name="Zhao G.P."/>
            <person name="Pei Y."/>
            <person name="Feng M.G."/>
            <person name="Xia Y."/>
            <person name="Wang C."/>
        </authorList>
    </citation>
    <scope>NUCLEOTIDE SEQUENCE [LARGE SCALE GENOMIC DNA]</scope>
    <source>
        <strain evidence="3 4">CQMa 102</strain>
    </source>
</reference>
<dbReference type="HOGENOM" id="CLU_877390_0_0_1"/>
<organism evidence="4">
    <name type="scientific">Metarhizium acridum (strain CQMa 102)</name>
    <dbReference type="NCBI Taxonomy" id="655827"/>
    <lineage>
        <taxon>Eukaryota</taxon>
        <taxon>Fungi</taxon>
        <taxon>Dikarya</taxon>
        <taxon>Ascomycota</taxon>
        <taxon>Pezizomycotina</taxon>
        <taxon>Sordariomycetes</taxon>
        <taxon>Hypocreomycetidae</taxon>
        <taxon>Hypocreales</taxon>
        <taxon>Clavicipitaceae</taxon>
        <taxon>Metarhizium</taxon>
    </lineage>
</organism>
<dbReference type="Proteomes" id="UP000002499">
    <property type="component" value="Unassembled WGS sequence"/>
</dbReference>
<dbReference type="GeneID" id="19246949"/>
<protein>
    <submittedName>
        <fullName evidence="3">Uncharacterized protein</fullName>
    </submittedName>
</protein>
<feature type="coiled-coil region" evidence="1">
    <location>
        <begin position="101"/>
        <end position="128"/>
    </location>
</feature>
<dbReference type="eggNOG" id="ENOG502T52F">
    <property type="taxonomic scope" value="Eukaryota"/>
</dbReference>
<sequence length="317" mass="34157">MADQDSSSLSSFTMDDNQSIMDDVQDDMDDGRDDAEDGLGTPDDLRQDRQDQQRDAAPQGAGADQEIQESAHHDGNHSHQSTPYYSQPTPSIFLDAAPTPIDEQAQKLDERQAVIDKMQKELDRQRMQVAAQNVPNMVRSLEAVSNELNRSQNVLMGGPSLRINAVTQASQSLRGEDAEKAAMMYRLGVACNDIEKLIQKLREIQLAASSEAQDSALSVALQTSQDAGTGTEGNGPTGLTGRFNSCRFGDNAGTFSGTMNAGIGIPGLGAGNVSQFGRNFVVQETPGMGNGDMNTVQLENLMHFDQYSADHGNGLQM</sequence>
<feature type="compositionally biased region" description="Low complexity" evidence="2">
    <location>
        <begin position="55"/>
        <end position="65"/>
    </location>
</feature>
<proteinExistence type="predicted"/>
<evidence type="ECO:0000313" key="4">
    <source>
        <dbReference type="Proteomes" id="UP000002499"/>
    </source>
</evidence>
<evidence type="ECO:0000256" key="2">
    <source>
        <dbReference type="SAM" id="MobiDB-lite"/>
    </source>
</evidence>
<gene>
    <name evidence="3" type="ORF">MAC_02638</name>
</gene>
<feature type="compositionally biased region" description="Polar residues" evidence="2">
    <location>
        <begin position="78"/>
        <end position="90"/>
    </location>
</feature>
<dbReference type="EMBL" id="GL698483">
    <property type="protein sequence ID" value="EFY91211.1"/>
    <property type="molecule type" value="Genomic_DNA"/>
</dbReference>
<feature type="compositionally biased region" description="Acidic residues" evidence="2">
    <location>
        <begin position="23"/>
        <end position="37"/>
    </location>
</feature>
<accession>E9DYE1</accession>
<keyword evidence="1" id="KW-0175">Coiled coil</keyword>
<dbReference type="InParanoid" id="E9DYE1"/>
<feature type="region of interest" description="Disordered" evidence="2">
    <location>
        <begin position="1"/>
        <end position="95"/>
    </location>
</feature>
<evidence type="ECO:0000256" key="1">
    <source>
        <dbReference type="SAM" id="Coils"/>
    </source>
</evidence>